<dbReference type="GO" id="GO:0015074">
    <property type="term" value="P:DNA integration"/>
    <property type="evidence" value="ECO:0007669"/>
    <property type="project" value="InterPro"/>
</dbReference>
<evidence type="ECO:0000256" key="3">
    <source>
        <dbReference type="ARBA" id="ARBA00023172"/>
    </source>
</evidence>
<comment type="similarity">
    <text evidence="1">Belongs to the 'phage' integrase family.</text>
</comment>
<dbReference type="Pfam" id="PF00589">
    <property type="entry name" value="Phage_integrase"/>
    <property type="match status" value="1"/>
</dbReference>
<dbReference type="RefSeq" id="WP_132215859.1">
    <property type="nucleotide sequence ID" value="NZ_OX156936.1"/>
</dbReference>
<dbReference type="EMBL" id="SLUP01000002">
    <property type="protein sequence ID" value="TCL67834.1"/>
    <property type="molecule type" value="Genomic_DNA"/>
</dbReference>
<dbReference type="InterPro" id="IPR035386">
    <property type="entry name" value="Arm-DNA-bind_5"/>
</dbReference>
<dbReference type="InterPro" id="IPR010998">
    <property type="entry name" value="Integrase_recombinase_N"/>
</dbReference>
<dbReference type="Gene3D" id="1.10.443.10">
    <property type="entry name" value="Intergrase catalytic core"/>
    <property type="match status" value="1"/>
</dbReference>
<keyword evidence="6" id="KW-1185">Reference proteome</keyword>
<dbReference type="SUPFAM" id="SSF56349">
    <property type="entry name" value="DNA breaking-rejoining enzymes"/>
    <property type="match status" value="1"/>
</dbReference>
<reference evidence="5 6" key="1">
    <citation type="submission" date="2019-03" db="EMBL/GenBank/DDBJ databases">
        <title>Genomic Encyclopedia of Type Strains, Phase IV (KMG-IV): sequencing the most valuable type-strain genomes for metagenomic binning, comparative biology and taxonomic classification.</title>
        <authorList>
            <person name="Goeker M."/>
        </authorList>
    </citation>
    <scope>NUCLEOTIDE SEQUENCE [LARGE SCALE GENOMIC DNA]</scope>
    <source>
        <strain evidence="5 6">DSM 18792</strain>
    </source>
</reference>
<dbReference type="Pfam" id="PF13102">
    <property type="entry name" value="Phage_int_SAM_5"/>
    <property type="match status" value="1"/>
</dbReference>
<evidence type="ECO:0000313" key="5">
    <source>
        <dbReference type="EMBL" id="TCL67834.1"/>
    </source>
</evidence>
<keyword evidence="3" id="KW-0233">DNA recombination</keyword>
<dbReference type="Gene3D" id="1.10.150.130">
    <property type="match status" value="1"/>
</dbReference>
<protein>
    <submittedName>
        <fullName evidence="5">Site-specific recombinase XerD</fullName>
    </submittedName>
</protein>
<dbReference type="GO" id="GO:0003677">
    <property type="term" value="F:DNA binding"/>
    <property type="evidence" value="ECO:0007669"/>
    <property type="project" value="UniProtKB-KW"/>
</dbReference>
<dbReference type="InterPro" id="IPR013762">
    <property type="entry name" value="Integrase-like_cat_sf"/>
</dbReference>
<proteinExistence type="inferred from homology"/>
<feature type="domain" description="Tyr recombinase" evidence="4">
    <location>
        <begin position="209"/>
        <end position="395"/>
    </location>
</feature>
<dbReference type="AlphaFoldDB" id="A0A4R1RNP2"/>
<organism evidence="5 6">
    <name type="scientific">Mariniflexile fucanivorans</name>
    <dbReference type="NCBI Taxonomy" id="264023"/>
    <lineage>
        <taxon>Bacteria</taxon>
        <taxon>Pseudomonadati</taxon>
        <taxon>Bacteroidota</taxon>
        <taxon>Flavobacteriia</taxon>
        <taxon>Flavobacteriales</taxon>
        <taxon>Flavobacteriaceae</taxon>
        <taxon>Mariniflexile</taxon>
    </lineage>
</organism>
<dbReference type="Proteomes" id="UP000295455">
    <property type="component" value="Unassembled WGS sequence"/>
</dbReference>
<dbReference type="InterPro" id="IPR025269">
    <property type="entry name" value="SAM-like_dom"/>
</dbReference>
<dbReference type="PANTHER" id="PTHR30349:SF64">
    <property type="entry name" value="PROPHAGE INTEGRASE INTD-RELATED"/>
    <property type="match status" value="1"/>
</dbReference>
<dbReference type="InterPro" id="IPR002104">
    <property type="entry name" value="Integrase_catalytic"/>
</dbReference>
<sequence length="400" mass="46945">MSSVSPFLVKRPNSKNLHPISIRIIKDRKPSYLYLGQAIKLNQWDSKNGRVKNSHPDYLEINQLIISKLSKANKSLLNAEIKEEHLSSKKIKKQMVSNNESDFFKVAKAYLKNIENRKKFHQLDIETRRVEVFKEFLKKDKLFFTEINIELIMEFENFLLSKRNLSRRTVINYMITIRTVFNLAITNCSADVKLYPFGKGKYPIKFPETQKIGLNMAEITALENVEDLTKAQEYALSAWLLSFYFAGIRVSDVLQLKWKDFIDDRLYYRMDKNSKLVSLKVPDKVFKILNKLERNDDSVFLFKELEGVDINDNRFLRTRIKTATRNFNRRLELIAEKAGIDKKMSMHIARHSFGNISGDKIPIQMLQRLYRHSSVTTTIMYQSNFLQKDTDEALDKVINF</sequence>
<dbReference type="InterPro" id="IPR050090">
    <property type="entry name" value="Tyrosine_recombinase_XerCD"/>
</dbReference>
<dbReference type="PROSITE" id="PS51898">
    <property type="entry name" value="TYR_RECOMBINASE"/>
    <property type="match status" value="1"/>
</dbReference>
<evidence type="ECO:0000313" key="6">
    <source>
        <dbReference type="Proteomes" id="UP000295455"/>
    </source>
</evidence>
<accession>A0A4R1RNP2</accession>
<dbReference type="PANTHER" id="PTHR30349">
    <property type="entry name" value="PHAGE INTEGRASE-RELATED"/>
    <property type="match status" value="1"/>
</dbReference>
<dbReference type="GO" id="GO:0006310">
    <property type="term" value="P:DNA recombination"/>
    <property type="evidence" value="ECO:0007669"/>
    <property type="project" value="UniProtKB-KW"/>
</dbReference>
<evidence type="ECO:0000259" key="4">
    <source>
        <dbReference type="PROSITE" id="PS51898"/>
    </source>
</evidence>
<evidence type="ECO:0000256" key="2">
    <source>
        <dbReference type="ARBA" id="ARBA00023125"/>
    </source>
</evidence>
<name>A0A4R1RNP2_9FLAO</name>
<comment type="caution">
    <text evidence="5">The sequence shown here is derived from an EMBL/GenBank/DDBJ whole genome shotgun (WGS) entry which is preliminary data.</text>
</comment>
<dbReference type="Pfam" id="PF17293">
    <property type="entry name" value="Arm-DNA-bind_5"/>
    <property type="match status" value="1"/>
</dbReference>
<keyword evidence="2" id="KW-0238">DNA-binding</keyword>
<evidence type="ECO:0000256" key="1">
    <source>
        <dbReference type="ARBA" id="ARBA00008857"/>
    </source>
</evidence>
<gene>
    <name evidence="5" type="ORF">EV196_102397</name>
</gene>
<dbReference type="InterPro" id="IPR011010">
    <property type="entry name" value="DNA_brk_join_enz"/>
</dbReference>
<dbReference type="OrthoDB" id="1068680at2"/>